<evidence type="ECO:0000256" key="1">
    <source>
        <dbReference type="SAM" id="MobiDB-lite"/>
    </source>
</evidence>
<evidence type="ECO:0000313" key="3">
    <source>
        <dbReference type="Proteomes" id="UP000441523"/>
    </source>
</evidence>
<feature type="compositionally biased region" description="Acidic residues" evidence="1">
    <location>
        <begin position="207"/>
        <end position="219"/>
    </location>
</feature>
<dbReference type="RefSeq" id="WP_150966972.1">
    <property type="nucleotide sequence ID" value="NZ_VZZJ01000050.1"/>
</dbReference>
<keyword evidence="3" id="KW-1185">Reference proteome</keyword>
<protein>
    <submittedName>
        <fullName evidence="2">Uncharacterized protein</fullName>
    </submittedName>
</protein>
<dbReference type="EMBL" id="VZZJ01000050">
    <property type="protein sequence ID" value="KAB1068554.1"/>
    <property type="molecule type" value="Genomic_DNA"/>
</dbReference>
<dbReference type="Proteomes" id="UP000441523">
    <property type="component" value="Unassembled WGS sequence"/>
</dbReference>
<dbReference type="AlphaFoldDB" id="A0A6N6MHT0"/>
<comment type="caution">
    <text evidence="2">The sequence shown here is derived from an EMBL/GenBank/DDBJ whole genome shotgun (WGS) entry which is preliminary data.</text>
</comment>
<reference evidence="2 3" key="1">
    <citation type="submission" date="2019-09" db="EMBL/GenBank/DDBJ databases">
        <title>YIM 132548 draft genome.</title>
        <authorList>
            <person name="Jiang L."/>
        </authorList>
    </citation>
    <scope>NUCLEOTIDE SEQUENCE [LARGE SCALE GENOMIC DNA]</scope>
    <source>
        <strain evidence="2 3">YIM 132548</strain>
    </source>
</reference>
<gene>
    <name evidence="2" type="ORF">F6X51_26700</name>
</gene>
<proteinExistence type="predicted"/>
<feature type="compositionally biased region" description="Acidic residues" evidence="1">
    <location>
        <begin position="187"/>
        <end position="197"/>
    </location>
</feature>
<sequence length="219" mass="23899">MSKETQPVTAQPEKRRYIKLTEDRWAEVEALWSSGSATLPELAHRFGVTERGLQAHFSKLGLEKGSAAKALAAQVVSRVRAEREAQVDTLAERALAIGQTTYDHAAKVERMIVDRLDAAAADPDQTFAAAAAVKMLTNAAAALERLHTLKRSALGITDDDMNSDEAPVLVIRNLTQVQIDMMRQKQDEEDAFDGDMADDGREAGASGDEEIVCENEEGF</sequence>
<evidence type="ECO:0000313" key="2">
    <source>
        <dbReference type="EMBL" id="KAB1068554.1"/>
    </source>
</evidence>
<accession>A0A6N6MHT0</accession>
<organism evidence="2 3">
    <name type="scientific">Methylobacterium planeticum</name>
    <dbReference type="NCBI Taxonomy" id="2615211"/>
    <lineage>
        <taxon>Bacteria</taxon>
        <taxon>Pseudomonadati</taxon>
        <taxon>Pseudomonadota</taxon>
        <taxon>Alphaproteobacteria</taxon>
        <taxon>Hyphomicrobiales</taxon>
        <taxon>Methylobacteriaceae</taxon>
        <taxon>Methylobacterium</taxon>
    </lineage>
</organism>
<name>A0A6N6MHT0_9HYPH</name>
<feature type="region of interest" description="Disordered" evidence="1">
    <location>
        <begin position="186"/>
        <end position="219"/>
    </location>
</feature>